<dbReference type="GO" id="GO:0007165">
    <property type="term" value="P:signal transduction"/>
    <property type="evidence" value="ECO:0007669"/>
    <property type="project" value="InterPro"/>
</dbReference>
<dbReference type="InterPro" id="IPR035897">
    <property type="entry name" value="Toll_tir_struct_dom_sf"/>
</dbReference>
<reference evidence="2" key="2">
    <citation type="submission" date="2021-04" db="EMBL/GenBank/DDBJ databases">
        <authorList>
            <person name="Gilroy R."/>
        </authorList>
    </citation>
    <scope>NUCLEOTIDE SEQUENCE</scope>
    <source>
        <strain evidence="2">USAMLcec2-132</strain>
    </source>
</reference>
<comment type="caution">
    <text evidence="2">The sequence shown here is derived from an EMBL/GenBank/DDBJ whole genome shotgun (WGS) entry which is preliminary data.</text>
</comment>
<organism evidence="2 3">
    <name type="scientific">Candidatus Eisenbergiella merdavium</name>
    <dbReference type="NCBI Taxonomy" id="2838551"/>
    <lineage>
        <taxon>Bacteria</taxon>
        <taxon>Bacillati</taxon>
        <taxon>Bacillota</taxon>
        <taxon>Clostridia</taxon>
        <taxon>Lachnospirales</taxon>
        <taxon>Lachnospiraceae</taxon>
        <taxon>Eisenbergiella</taxon>
    </lineage>
</organism>
<dbReference type="PROSITE" id="PS50104">
    <property type="entry name" value="TIR"/>
    <property type="match status" value="1"/>
</dbReference>
<dbReference type="Gene3D" id="3.40.50.10140">
    <property type="entry name" value="Toll/interleukin-1 receptor homology (TIR) domain"/>
    <property type="match status" value="1"/>
</dbReference>
<dbReference type="Pfam" id="PF13676">
    <property type="entry name" value="TIR_2"/>
    <property type="match status" value="1"/>
</dbReference>
<dbReference type="EMBL" id="DWWS01000011">
    <property type="protein sequence ID" value="HJC22416.1"/>
    <property type="molecule type" value="Genomic_DNA"/>
</dbReference>
<feature type="domain" description="TIR" evidence="1">
    <location>
        <begin position="39"/>
        <end position="192"/>
    </location>
</feature>
<protein>
    <submittedName>
        <fullName evidence="2">Toll/interleukin-1 receptor domain-containing protein</fullName>
    </submittedName>
</protein>
<name>A0A9D2NDV8_9FIRM</name>
<dbReference type="InterPro" id="IPR000157">
    <property type="entry name" value="TIR_dom"/>
</dbReference>
<proteinExistence type="predicted"/>
<dbReference type="SUPFAM" id="SSF52200">
    <property type="entry name" value="Toll/Interleukin receptor TIR domain"/>
    <property type="match status" value="1"/>
</dbReference>
<evidence type="ECO:0000313" key="3">
    <source>
        <dbReference type="Proteomes" id="UP000823891"/>
    </source>
</evidence>
<gene>
    <name evidence="2" type="ORF">H9761_01770</name>
</gene>
<reference evidence="2" key="1">
    <citation type="journal article" date="2021" name="PeerJ">
        <title>Extensive microbial diversity within the chicken gut microbiome revealed by metagenomics and culture.</title>
        <authorList>
            <person name="Gilroy R."/>
            <person name="Ravi A."/>
            <person name="Getino M."/>
            <person name="Pursley I."/>
            <person name="Horton D.L."/>
            <person name="Alikhan N.F."/>
            <person name="Baker D."/>
            <person name="Gharbi K."/>
            <person name="Hall N."/>
            <person name="Watson M."/>
            <person name="Adriaenssens E.M."/>
            <person name="Foster-Nyarko E."/>
            <person name="Jarju S."/>
            <person name="Secka A."/>
            <person name="Antonio M."/>
            <person name="Oren A."/>
            <person name="Chaudhuri R.R."/>
            <person name="La Ragione R."/>
            <person name="Hildebrand F."/>
            <person name="Pallen M.J."/>
        </authorList>
    </citation>
    <scope>NUCLEOTIDE SEQUENCE</scope>
    <source>
        <strain evidence="2">USAMLcec2-132</strain>
    </source>
</reference>
<accession>A0A9D2NDV8</accession>
<evidence type="ECO:0000259" key="1">
    <source>
        <dbReference type="PROSITE" id="PS50104"/>
    </source>
</evidence>
<sequence length="192" mass="22246">MSNIFINTGTINGNVSQNEAQRERFENVSSRTASEQAGYDYDVAISYASRQTRFVSRVAKILRLEGLRVFFAPDCEEEFIAQNMVEKFYTIYRYRCLYVASFISAEYLESDICMEEISSALLRTRDEGRNCLIPICMEKESLKDLLEKQKHPIPLLDPDVNYIAVYGKNGMLKEVEVADKIRRVVQKQIREK</sequence>
<dbReference type="Proteomes" id="UP000823891">
    <property type="component" value="Unassembled WGS sequence"/>
</dbReference>
<keyword evidence="2" id="KW-0675">Receptor</keyword>
<dbReference type="AlphaFoldDB" id="A0A9D2NDV8"/>
<evidence type="ECO:0000313" key="2">
    <source>
        <dbReference type="EMBL" id="HJC22416.1"/>
    </source>
</evidence>